<dbReference type="AlphaFoldDB" id="A0A9X9WSX9"/>
<protein>
    <recommendedName>
        <fullName evidence="1">AtuA-like ferredoxin-fold domain-containing protein</fullName>
    </recommendedName>
</protein>
<dbReference type="PANTHER" id="PTHR47708">
    <property type="match status" value="1"/>
</dbReference>
<dbReference type="Pfam" id="PF23544">
    <property type="entry name" value="AtuA_ferredoxin"/>
    <property type="match status" value="1"/>
</dbReference>
<reference evidence="2" key="1">
    <citation type="submission" date="2020-01" db="EMBL/GenBank/DDBJ databases">
        <authorList>
            <person name="Rat A."/>
        </authorList>
    </citation>
    <scope>NUCLEOTIDE SEQUENCE</scope>
    <source>
        <strain evidence="2">LMG 31231</strain>
    </source>
</reference>
<comment type="caution">
    <text evidence="2">The sequence shown here is derived from an EMBL/GenBank/DDBJ whole genome shotgun (WGS) entry which is preliminary data.</text>
</comment>
<proteinExistence type="predicted"/>
<accession>A0A9X9WSX9</accession>
<reference evidence="2" key="2">
    <citation type="journal article" date="2021" name="Syst. Appl. Microbiol.">
        <title>Roseomonas hellenica sp. nov., isolated from roots of wild-growing Alkanna tinctoria.</title>
        <authorList>
            <person name="Rat A."/>
            <person name="Naranjo H.D."/>
            <person name="Lebbe L."/>
            <person name="Cnockaert M."/>
            <person name="Krigas N."/>
            <person name="Grigoriadou K."/>
            <person name="Maloupa E."/>
            <person name="Willems A."/>
        </authorList>
    </citation>
    <scope>NUCLEOTIDE SEQUENCE</scope>
    <source>
        <strain evidence="2">LMG 31231</strain>
    </source>
</reference>
<evidence type="ECO:0000313" key="3">
    <source>
        <dbReference type="Proteomes" id="UP001138751"/>
    </source>
</evidence>
<dbReference type="Proteomes" id="UP001138751">
    <property type="component" value="Unassembled WGS sequence"/>
</dbReference>
<keyword evidence="3" id="KW-1185">Reference proteome</keyword>
<sequence length="113" mass="12394">MVEVPLHRVAHSRAGDKGNRVNLSLMPYDPVLYPLLAEQVTEERVLALFRHRGATRCRRYDLPLIHAFNFIVDDALEGGVNGALNLDGHGKSHSFRLLGMTVRVPAASLPAAG</sequence>
<feature type="domain" description="AtuA-like ferredoxin-fold" evidence="1">
    <location>
        <begin position="4"/>
        <end position="102"/>
    </location>
</feature>
<evidence type="ECO:0000313" key="2">
    <source>
        <dbReference type="EMBL" id="MBR0670258.1"/>
    </source>
</evidence>
<name>A0A9X9WSX9_9PROT</name>
<dbReference type="PANTHER" id="PTHR47708:SF2">
    <property type="entry name" value="SI:CH73-132F6.5"/>
    <property type="match status" value="1"/>
</dbReference>
<gene>
    <name evidence="2" type="ORF">GXW76_03655</name>
</gene>
<dbReference type="InterPro" id="IPR056362">
    <property type="entry name" value="AtuA-like_ferredoxin_dom"/>
</dbReference>
<evidence type="ECO:0000259" key="1">
    <source>
        <dbReference type="Pfam" id="PF23544"/>
    </source>
</evidence>
<organism evidence="2 3">
    <name type="scientific">Neoroseomonas soli</name>
    <dbReference type="NCBI Taxonomy" id="1081025"/>
    <lineage>
        <taxon>Bacteria</taxon>
        <taxon>Pseudomonadati</taxon>
        <taxon>Pseudomonadota</taxon>
        <taxon>Alphaproteobacteria</taxon>
        <taxon>Acetobacterales</taxon>
        <taxon>Acetobacteraceae</taxon>
        <taxon>Neoroseomonas</taxon>
    </lineage>
</organism>
<dbReference type="EMBL" id="JAAEDM010000006">
    <property type="protein sequence ID" value="MBR0670258.1"/>
    <property type="molecule type" value="Genomic_DNA"/>
</dbReference>